<name>A0A0M3QFB0_9BACT</name>
<dbReference type="STRING" id="1603606.DSOUD_0977"/>
<accession>A0A0M3QFB0</accession>
<evidence type="ECO:0000313" key="2">
    <source>
        <dbReference type="EMBL" id="ALC15763.1"/>
    </source>
</evidence>
<protein>
    <submittedName>
        <fullName evidence="2">SlyX family protein</fullName>
    </submittedName>
</protein>
<dbReference type="AlphaFoldDB" id="A0A0M3QFB0"/>
<dbReference type="PATRIC" id="fig|1603606.3.peg.1072"/>
<gene>
    <name evidence="2" type="ORF">DSOUD_0977</name>
</gene>
<dbReference type="RefSeq" id="WP_053549940.1">
    <property type="nucleotide sequence ID" value="NZ_CP010802.1"/>
</dbReference>
<dbReference type="OrthoDB" id="5387746at2"/>
<keyword evidence="1" id="KW-0175">Coiled coil</keyword>
<proteinExistence type="predicted"/>
<dbReference type="InterPro" id="IPR007236">
    <property type="entry name" value="SlyX"/>
</dbReference>
<evidence type="ECO:0000313" key="3">
    <source>
        <dbReference type="Proteomes" id="UP000057158"/>
    </source>
</evidence>
<dbReference type="EMBL" id="CP010802">
    <property type="protein sequence ID" value="ALC15763.1"/>
    <property type="molecule type" value="Genomic_DNA"/>
</dbReference>
<dbReference type="Pfam" id="PF04102">
    <property type="entry name" value="SlyX"/>
    <property type="match status" value="1"/>
</dbReference>
<organism evidence="2 3">
    <name type="scientific">Desulfuromonas soudanensis</name>
    <dbReference type="NCBI Taxonomy" id="1603606"/>
    <lineage>
        <taxon>Bacteria</taxon>
        <taxon>Pseudomonadati</taxon>
        <taxon>Thermodesulfobacteriota</taxon>
        <taxon>Desulfuromonadia</taxon>
        <taxon>Desulfuromonadales</taxon>
        <taxon>Desulfuromonadaceae</taxon>
        <taxon>Desulfuromonas</taxon>
    </lineage>
</organism>
<feature type="coiled-coil region" evidence="1">
    <location>
        <begin position="7"/>
        <end position="41"/>
    </location>
</feature>
<dbReference type="KEGG" id="des:DSOUD_0977"/>
<sequence>MDQQNRLDELEIRFTHQARVIDELNAELIDCHQRILRLERDNGRIQEMLSSLAPGLTESPDE</sequence>
<keyword evidence="3" id="KW-1185">Reference proteome</keyword>
<dbReference type="Proteomes" id="UP000057158">
    <property type="component" value="Chromosome"/>
</dbReference>
<reference evidence="2 3" key="1">
    <citation type="submission" date="2015-07" db="EMBL/GenBank/DDBJ databases">
        <title>Isolation and Genomic Characterization of a Novel Halophilic Metal-Reducing Deltaproteobacterium from the Deep Subsurface.</title>
        <authorList>
            <person name="Badalamenti J.P."/>
            <person name="Summers Z.M."/>
            <person name="Gralnick J.A."/>
            <person name="Bond D.R."/>
        </authorList>
    </citation>
    <scope>NUCLEOTIDE SEQUENCE [LARGE SCALE GENOMIC DNA]</scope>
    <source>
        <strain evidence="2 3">WTL</strain>
    </source>
</reference>
<evidence type="ECO:0000256" key="1">
    <source>
        <dbReference type="SAM" id="Coils"/>
    </source>
</evidence>